<feature type="region of interest" description="Disordered" evidence="1">
    <location>
        <begin position="396"/>
        <end position="438"/>
    </location>
</feature>
<feature type="compositionally biased region" description="Basic and acidic residues" evidence="1">
    <location>
        <begin position="410"/>
        <end position="438"/>
    </location>
</feature>
<dbReference type="EMBL" id="CM027683">
    <property type="protein sequence ID" value="KAG0532925.1"/>
    <property type="molecule type" value="Genomic_DNA"/>
</dbReference>
<gene>
    <name evidence="2" type="ORF">BDA96_04G147100</name>
</gene>
<feature type="compositionally biased region" description="Polar residues" evidence="1">
    <location>
        <begin position="200"/>
        <end position="209"/>
    </location>
</feature>
<feature type="region of interest" description="Disordered" evidence="1">
    <location>
        <begin position="340"/>
        <end position="362"/>
    </location>
</feature>
<dbReference type="OMA" id="WRKDEGR"/>
<feature type="compositionally biased region" description="Low complexity" evidence="1">
    <location>
        <begin position="64"/>
        <end position="83"/>
    </location>
</feature>
<feature type="compositionally biased region" description="Basic and acidic residues" evidence="1">
    <location>
        <begin position="351"/>
        <end position="362"/>
    </location>
</feature>
<name>A0A921R476_SORBI</name>
<dbReference type="OrthoDB" id="675991at2759"/>
<feature type="region of interest" description="Disordered" evidence="1">
    <location>
        <begin position="1"/>
        <end position="305"/>
    </location>
</feature>
<feature type="compositionally biased region" description="Acidic residues" evidence="1">
    <location>
        <begin position="221"/>
        <end position="233"/>
    </location>
</feature>
<reference evidence="2" key="2">
    <citation type="submission" date="2020-10" db="EMBL/GenBank/DDBJ databases">
        <authorList>
            <person name="Cooper E.A."/>
            <person name="Brenton Z.W."/>
            <person name="Flinn B.S."/>
            <person name="Jenkins J."/>
            <person name="Shu S."/>
            <person name="Flowers D."/>
            <person name="Luo F."/>
            <person name="Wang Y."/>
            <person name="Xia P."/>
            <person name="Barry K."/>
            <person name="Daum C."/>
            <person name="Lipzen A."/>
            <person name="Yoshinaga Y."/>
            <person name="Schmutz J."/>
            <person name="Saski C."/>
            <person name="Vermerris W."/>
            <person name="Kresovich S."/>
        </authorList>
    </citation>
    <scope>NUCLEOTIDE SEQUENCE</scope>
</reference>
<dbReference type="Proteomes" id="UP000807115">
    <property type="component" value="Chromosome 4"/>
</dbReference>
<feature type="compositionally biased region" description="Polar residues" evidence="1">
    <location>
        <begin position="9"/>
        <end position="22"/>
    </location>
</feature>
<feature type="compositionally biased region" description="Polar residues" evidence="1">
    <location>
        <begin position="89"/>
        <end position="102"/>
    </location>
</feature>
<evidence type="ECO:0000256" key="1">
    <source>
        <dbReference type="SAM" id="MobiDB-lite"/>
    </source>
</evidence>
<comment type="caution">
    <text evidence="2">The sequence shown here is derived from an EMBL/GenBank/DDBJ whole genome shotgun (WGS) entry which is preliminary data.</text>
</comment>
<evidence type="ECO:0000313" key="2">
    <source>
        <dbReference type="EMBL" id="KAG0532925.1"/>
    </source>
</evidence>
<feature type="compositionally biased region" description="Polar residues" evidence="1">
    <location>
        <begin position="123"/>
        <end position="148"/>
    </location>
</feature>
<dbReference type="KEGG" id="sbi:8081686"/>
<feature type="compositionally biased region" description="Basic and acidic residues" evidence="1">
    <location>
        <begin position="211"/>
        <end position="220"/>
    </location>
</feature>
<accession>A0A921R476</accession>
<feature type="compositionally biased region" description="Polar residues" evidence="1">
    <location>
        <begin position="51"/>
        <end position="62"/>
    </location>
</feature>
<sequence length="454" mass="49278">MATSRRDPQQNARVNRGIQNMSPGLKPSESDQGLRRARSVPTSPDRRLSPSPASISSNTCRPASSFNARSTSSRSTSSSASSSHGKTLHSASSMAGARQTNTMRRKAEKPGATSVWPPALAAPNTSSKDMTRSAKSPSTMQKSNNLSTRPGFEKAAASSVKPKSQKTTAGPLGAGKTQAASSTRAPGARTKKRMGAENYVSIQRTTSVPARQKERPKIEEQDVELLMEFDETESISTSSIEEHLHERLPDPVDLKSVDLNSKTSSSPEEYKNQENTGGISEEKHDGKDNEDLSTGDRTYVGNSDINIPKEAVDEFESEEAVDETGLKKDVCATELNETVDQTKLNEAASESESKEANDGAKIKQVDCETALKEAASGTELRDAVIEHELIAQEKAKTKEEKIMQPTKTVELAHKWRKDEGRSNEATEEGRSKPIQERKNKVMALVGRFETAMSG</sequence>
<protein>
    <recommendedName>
        <fullName evidence="4">Calmodulin-binding domain-containing protein</fullName>
    </recommendedName>
</protein>
<dbReference type="PANTHER" id="PTHR33349">
    <property type="entry name" value="EMB|CAB62594.1"/>
    <property type="match status" value="1"/>
</dbReference>
<dbReference type="AlphaFoldDB" id="A0A921R476"/>
<dbReference type="Gramene" id="EES06751">
    <property type="protein sequence ID" value="EES06751"/>
    <property type="gene ID" value="SORBI_3004G138100"/>
</dbReference>
<feature type="compositionally biased region" description="Basic and acidic residues" evidence="1">
    <location>
        <begin position="240"/>
        <end position="256"/>
    </location>
</feature>
<feature type="compositionally biased region" description="Polar residues" evidence="1">
    <location>
        <begin position="258"/>
        <end position="278"/>
    </location>
</feature>
<proteinExistence type="predicted"/>
<feature type="compositionally biased region" description="Basic and acidic residues" evidence="1">
    <location>
        <begin position="280"/>
        <end position="290"/>
    </location>
</feature>
<organism evidence="2 3">
    <name type="scientific">Sorghum bicolor</name>
    <name type="common">Sorghum</name>
    <name type="synonym">Sorghum vulgare</name>
    <dbReference type="NCBI Taxonomy" id="4558"/>
    <lineage>
        <taxon>Eukaryota</taxon>
        <taxon>Viridiplantae</taxon>
        <taxon>Streptophyta</taxon>
        <taxon>Embryophyta</taxon>
        <taxon>Tracheophyta</taxon>
        <taxon>Spermatophyta</taxon>
        <taxon>Magnoliopsida</taxon>
        <taxon>Liliopsida</taxon>
        <taxon>Poales</taxon>
        <taxon>Poaceae</taxon>
        <taxon>PACMAD clade</taxon>
        <taxon>Panicoideae</taxon>
        <taxon>Andropogonodae</taxon>
        <taxon>Andropogoneae</taxon>
        <taxon>Sorghinae</taxon>
        <taxon>Sorghum</taxon>
    </lineage>
</organism>
<dbReference type="PANTHER" id="PTHR33349:SF21">
    <property type="entry name" value="OS02G0462200 PROTEIN"/>
    <property type="match status" value="1"/>
</dbReference>
<evidence type="ECO:0000313" key="3">
    <source>
        <dbReference type="Proteomes" id="UP000807115"/>
    </source>
</evidence>
<reference evidence="2" key="1">
    <citation type="journal article" date="2019" name="BMC Genomics">
        <title>A new reference genome for Sorghum bicolor reveals high levels of sequence similarity between sweet and grain genotypes: implications for the genetics of sugar metabolism.</title>
        <authorList>
            <person name="Cooper E.A."/>
            <person name="Brenton Z.W."/>
            <person name="Flinn B.S."/>
            <person name="Jenkins J."/>
            <person name="Shu S."/>
            <person name="Flowers D."/>
            <person name="Luo F."/>
            <person name="Wang Y."/>
            <person name="Xia P."/>
            <person name="Barry K."/>
            <person name="Daum C."/>
            <person name="Lipzen A."/>
            <person name="Yoshinaga Y."/>
            <person name="Schmutz J."/>
            <person name="Saski C."/>
            <person name="Vermerris W."/>
            <person name="Kresovich S."/>
        </authorList>
    </citation>
    <scope>NUCLEOTIDE SEQUENCE</scope>
</reference>
<evidence type="ECO:0008006" key="4">
    <source>
        <dbReference type="Google" id="ProtNLM"/>
    </source>
</evidence>